<evidence type="ECO:0000313" key="2">
    <source>
        <dbReference type="EMBL" id="NDV62577.1"/>
    </source>
</evidence>
<protein>
    <submittedName>
        <fullName evidence="2">AURKAIP1/COX24 domain-containing protein</fullName>
    </submittedName>
</protein>
<name>A0A6B2M3C0_9BACT</name>
<proteinExistence type="predicted"/>
<evidence type="ECO:0000313" key="3">
    <source>
        <dbReference type="Proteomes" id="UP000478417"/>
    </source>
</evidence>
<dbReference type="AlphaFoldDB" id="A0A6B2M3C0"/>
<sequence length="32" mass="4100">MGNLRKKRRRKISQHKRKKRSRSNRHKKRTWG</sequence>
<organism evidence="2 3">
    <name type="scientific">Oceanipulchritudo coccoides</name>
    <dbReference type="NCBI Taxonomy" id="2706888"/>
    <lineage>
        <taxon>Bacteria</taxon>
        <taxon>Pseudomonadati</taxon>
        <taxon>Verrucomicrobiota</taxon>
        <taxon>Opitutia</taxon>
        <taxon>Puniceicoccales</taxon>
        <taxon>Oceanipulchritudinaceae</taxon>
        <taxon>Oceanipulchritudo</taxon>
    </lineage>
</organism>
<evidence type="ECO:0000256" key="1">
    <source>
        <dbReference type="SAM" id="MobiDB-lite"/>
    </source>
</evidence>
<keyword evidence="3" id="KW-1185">Reference proteome</keyword>
<reference evidence="2 3" key="1">
    <citation type="submission" date="2020-02" db="EMBL/GenBank/DDBJ databases">
        <title>Albibacoteraceae fam. nov., the first described family within the subdivision 4 Verrucomicrobia.</title>
        <authorList>
            <person name="Xi F."/>
        </authorList>
    </citation>
    <scope>NUCLEOTIDE SEQUENCE [LARGE SCALE GENOMIC DNA]</scope>
    <source>
        <strain evidence="2 3">CK1056</strain>
    </source>
</reference>
<dbReference type="Proteomes" id="UP000478417">
    <property type="component" value="Unassembled WGS sequence"/>
</dbReference>
<comment type="caution">
    <text evidence="2">The sequence shown here is derived from an EMBL/GenBank/DDBJ whole genome shotgun (WGS) entry which is preliminary data.</text>
</comment>
<gene>
    <name evidence="2" type="ORF">G0Q06_08950</name>
</gene>
<feature type="region of interest" description="Disordered" evidence="1">
    <location>
        <begin position="1"/>
        <end position="32"/>
    </location>
</feature>
<accession>A0A6B2M3C0</accession>
<dbReference type="EMBL" id="JAAGNX010000002">
    <property type="protein sequence ID" value="NDV62577.1"/>
    <property type="molecule type" value="Genomic_DNA"/>
</dbReference>